<sequence>MGMLPMVHRDDPPQEVGTGTAGGRRTACVHPGRVYTATHAVASGLLGGGGFLAEPSGSTRSRRRLPPATPGTGRRRLRGGGMVHRCG</sequence>
<proteinExistence type="predicted"/>
<evidence type="ECO:0000256" key="1">
    <source>
        <dbReference type="SAM" id="MobiDB-lite"/>
    </source>
</evidence>
<reference evidence="2 3" key="1">
    <citation type="journal article" date="2014" name="Agronomy (Basel)">
        <title>A Draft Genome Sequence for Ensete ventricosum, the Drought-Tolerant Tree Against Hunger.</title>
        <authorList>
            <person name="Harrison J."/>
            <person name="Moore K.A."/>
            <person name="Paszkiewicz K."/>
            <person name="Jones T."/>
            <person name="Grant M."/>
            <person name="Ambacheew D."/>
            <person name="Muzemil S."/>
            <person name="Studholme D.J."/>
        </authorList>
    </citation>
    <scope>NUCLEOTIDE SEQUENCE [LARGE SCALE GENOMIC DNA]</scope>
</reference>
<dbReference type="AlphaFoldDB" id="A0A426XZH6"/>
<dbReference type="Proteomes" id="UP000287651">
    <property type="component" value="Unassembled WGS sequence"/>
</dbReference>
<dbReference type="EMBL" id="AMZH03016240">
    <property type="protein sequence ID" value="RRT44790.1"/>
    <property type="molecule type" value="Genomic_DNA"/>
</dbReference>
<organism evidence="2 3">
    <name type="scientific">Ensete ventricosum</name>
    <name type="common">Abyssinian banana</name>
    <name type="synonym">Musa ensete</name>
    <dbReference type="NCBI Taxonomy" id="4639"/>
    <lineage>
        <taxon>Eukaryota</taxon>
        <taxon>Viridiplantae</taxon>
        <taxon>Streptophyta</taxon>
        <taxon>Embryophyta</taxon>
        <taxon>Tracheophyta</taxon>
        <taxon>Spermatophyta</taxon>
        <taxon>Magnoliopsida</taxon>
        <taxon>Liliopsida</taxon>
        <taxon>Zingiberales</taxon>
        <taxon>Musaceae</taxon>
        <taxon>Ensete</taxon>
    </lineage>
</organism>
<name>A0A426XZH6_ENSVE</name>
<gene>
    <name evidence="2" type="ORF">B296_00055542</name>
</gene>
<protein>
    <submittedName>
        <fullName evidence="2">Uncharacterized protein</fullName>
    </submittedName>
</protein>
<feature type="region of interest" description="Disordered" evidence="1">
    <location>
        <begin position="52"/>
        <end position="87"/>
    </location>
</feature>
<comment type="caution">
    <text evidence="2">The sequence shown here is derived from an EMBL/GenBank/DDBJ whole genome shotgun (WGS) entry which is preliminary data.</text>
</comment>
<feature type="region of interest" description="Disordered" evidence="1">
    <location>
        <begin position="1"/>
        <end position="23"/>
    </location>
</feature>
<accession>A0A426XZH6</accession>
<evidence type="ECO:0000313" key="2">
    <source>
        <dbReference type="EMBL" id="RRT44790.1"/>
    </source>
</evidence>
<evidence type="ECO:0000313" key="3">
    <source>
        <dbReference type="Proteomes" id="UP000287651"/>
    </source>
</evidence>